<name>A0ABT0PHR1_9GAMM</name>
<accession>A0ABT0PHR1</accession>
<evidence type="ECO:0000313" key="2">
    <source>
        <dbReference type="EMBL" id="MCL6270781.1"/>
    </source>
</evidence>
<keyword evidence="3" id="KW-1185">Reference proteome</keyword>
<dbReference type="InterPro" id="IPR041633">
    <property type="entry name" value="Polbeta"/>
</dbReference>
<gene>
    <name evidence="2" type="ORF">M3P05_12690</name>
</gene>
<dbReference type="Gene3D" id="3.30.460.10">
    <property type="entry name" value="Beta Polymerase, domain 2"/>
    <property type="match status" value="1"/>
</dbReference>
<dbReference type="Pfam" id="PF18765">
    <property type="entry name" value="Polbeta"/>
    <property type="match status" value="1"/>
</dbReference>
<proteinExistence type="predicted"/>
<organism evidence="2 3">
    <name type="scientific">Parendozoicomonas callyspongiae</name>
    <dbReference type="NCBI Taxonomy" id="2942213"/>
    <lineage>
        <taxon>Bacteria</taxon>
        <taxon>Pseudomonadati</taxon>
        <taxon>Pseudomonadota</taxon>
        <taxon>Gammaproteobacteria</taxon>
        <taxon>Oceanospirillales</taxon>
        <taxon>Endozoicomonadaceae</taxon>
        <taxon>Parendozoicomonas</taxon>
    </lineage>
</organism>
<dbReference type="CDD" id="cd05403">
    <property type="entry name" value="NT_KNTase_like"/>
    <property type="match status" value="1"/>
</dbReference>
<dbReference type="InterPro" id="IPR043519">
    <property type="entry name" value="NT_sf"/>
</dbReference>
<evidence type="ECO:0000259" key="1">
    <source>
        <dbReference type="Pfam" id="PF18765"/>
    </source>
</evidence>
<protein>
    <submittedName>
        <fullName evidence="2">Nucleotidyltransferase domain-containing protein</fullName>
    </submittedName>
</protein>
<dbReference type="RefSeq" id="WP_249700068.1">
    <property type="nucleotide sequence ID" value="NZ_JAMFLX010000016.1"/>
</dbReference>
<evidence type="ECO:0000313" key="3">
    <source>
        <dbReference type="Proteomes" id="UP001203338"/>
    </source>
</evidence>
<reference evidence="2 3" key="1">
    <citation type="submission" date="2022-05" db="EMBL/GenBank/DDBJ databases">
        <authorList>
            <person name="Park J.-S."/>
        </authorList>
    </citation>
    <scope>NUCLEOTIDE SEQUENCE [LARGE SCALE GENOMIC DNA]</scope>
    <source>
        <strain evidence="2 3">2012CJ34-2</strain>
    </source>
</reference>
<comment type="caution">
    <text evidence="2">The sequence shown here is derived from an EMBL/GenBank/DDBJ whole genome shotgun (WGS) entry which is preliminary data.</text>
</comment>
<dbReference type="EMBL" id="JAMFLX010000016">
    <property type="protein sequence ID" value="MCL6270781.1"/>
    <property type="molecule type" value="Genomic_DNA"/>
</dbReference>
<dbReference type="Proteomes" id="UP001203338">
    <property type="component" value="Unassembled WGS sequence"/>
</dbReference>
<feature type="domain" description="Polymerase beta nucleotidyltransferase" evidence="1">
    <location>
        <begin position="1"/>
        <end position="49"/>
    </location>
</feature>
<sequence length="100" mass="11471">MAFIYGSLAKGEEHANSDVDIFLIGDELSYCEIMELLEPAEQQLGRTINPTIYSTEEFAPKHVKDTYMALGTRVEWQVYLQNLITTYKRKCRLVPLLQGL</sequence>
<dbReference type="SUPFAM" id="SSF81301">
    <property type="entry name" value="Nucleotidyltransferase"/>
    <property type="match status" value="1"/>
</dbReference>